<proteinExistence type="predicted"/>
<reference evidence="2 3" key="1">
    <citation type="submission" date="2017-07" db="EMBL/GenBank/DDBJ databases">
        <title>Genome sequence of Streptomyces pluripotens MUSC 137T.</title>
        <authorList>
            <person name="Ser H.-L."/>
            <person name="Lee L.-H."/>
        </authorList>
    </citation>
    <scope>NUCLEOTIDE SEQUENCE [LARGE SCALE GENOMIC DNA]</scope>
    <source>
        <strain evidence="2 3">MUSC 137</strain>
    </source>
</reference>
<dbReference type="InterPro" id="IPR010359">
    <property type="entry name" value="IrrE_HExxH"/>
</dbReference>
<dbReference type="Proteomes" id="UP000031501">
    <property type="component" value="Chromosome"/>
</dbReference>
<evidence type="ECO:0000259" key="1">
    <source>
        <dbReference type="Pfam" id="PF06114"/>
    </source>
</evidence>
<organism evidence="2 3">
    <name type="scientific">Streptomyces pluripotens</name>
    <dbReference type="NCBI Taxonomy" id="1355015"/>
    <lineage>
        <taxon>Bacteria</taxon>
        <taxon>Bacillati</taxon>
        <taxon>Actinomycetota</taxon>
        <taxon>Actinomycetes</taxon>
        <taxon>Kitasatosporales</taxon>
        <taxon>Streptomycetaceae</taxon>
        <taxon>Streptomyces</taxon>
    </lineage>
</organism>
<feature type="domain" description="IrrE N-terminal-like" evidence="1">
    <location>
        <begin position="69"/>
        <end position="175"/>
    </location>
</feature>
<evidence type="ECO:0000313" key="2">
    <source>
        <dbReference type="EMBL" id="ASN25994.1"/>
    </source>
</evidence>
<sequence>MNTSIIRQVRGLMPLRPLTLREARGVAERQAILLLELLGQREPAVDVGLISELPRVEVKVEPRRRLGGISGFSQWSRGRWLVVVNQDDSGTRRRFTLGHEFKHVLDHPFIKEIYSRMGSTDEDRYRIAEQICDYFAACLLMPRNWVKRHWASGVQEAAALAALFNVSEVAMARRLRDLRLVDPADRHMNLRELSQPVRDYFRKAPGAQPDLCPLT</sequence>
<dbReference type="PANTHER" id="PTHR43236:SF1">
    <property type="entry name" value="BLL7220 PROTEIN"/>
    <property type="match status" value="1"/>
</dbReference>
<gene>
    <name evidence="2" type="ORF">LK07_20520</name>
</gene>
<dbReference type="RefSeq" id="WP_078859149.1">
    <property type="nucleotide sequence ID" value="NZ_CP021080.1"/>
</dbReference>
<dbReference type="PANTHER" id="PTHR43236">
    <property type="entry name" value="ANTITOXIN HIGA1"/>
    <property type="match status" value="1"/>
</dbReference>
<name>A0A221P1F7_9ACTN</name>
<dbReference type="InterPro" id="IPR052345">
    <property type="entry name" value="Rad_response_metalloprotease"/>
</dbReference>
<dbReference type="Gene3D" id="1.10.10.2910">
    <property type="match status" value="1"/>
</dbReference>
<dbReference type="Pfam" id="PF06114">
    <property type="entry name" value="Peptidase_M78"/>
    <property type="match status" value="1"/>
</dbReference>
<dbReference type="EMBL" id="CP022433">
    <property type="protein sequence ID" value="ASN25994.1"/>
    <property type="molecule type" value="Genomic_DNA"/>
</dbReference>
<dbReference type="AlphaFoldDB" id="A0A221P1F7"/>
<dbReference type="KEGG" id="splu:LK06_019355"/>
<protein>
    <submittedName>
        <fullName evidence="2">ImmA/IrrE family metallo-endopeptidase</fullName>
    </submittedName>
</protein>
<dbReference type="STRING" id="1355015.LK06_019355"/>
<keyword evidence="3" id="KW-1185">Reference proteome</keyword>
<dbReference type="OrthoDB" id="9794834at2"/>
<accession>A0A221P1F7</accession>
<evidence type="ECO:0000313" key="3">
    <source>
        <dbReference type="Proteomes" id="UP000031501"/>
    </source>
</evidence>